<gene>
    <name evidence="2" type="ORF">GGR21_004155</name>
</gene>
<dbReference type="Proteomes" id="UP000555103">
    <property type="component" value="Unassembled WGS sequence"/>
</dbReference>
<dbReference type="AlphaFoldDB" id="A0A840D1M4"/>
<sequence length="107" mass="12256">MNNGFDNVEPGNGLLTKGSPQIIAFFAALDRMLDGLESMAKECRPVLNGERYLTDKEVAEWLKVSRRTLQEWRYNGIIGYVQIGSKILFRQSDIQKLLEEHLRTALE</sequence>
<dbReference type="InterPro" id="IPR010093">
    <property type="entry name" value="SinI_DNA-bd"/>
</dbReference>
<evidence type="ECO:0000259" key="1">
    <source>
        <dbReference type="Pfam" id="PF12728"/>
    </source>
</evidence>
<dbReference type="EMBL" id="JACIEP010000025">
    <property type="protein sequence ID" value="MBB4038223.1"/>
    <property type="molecule type" value="Genomic_DNA"/>
</dbReference>
<dbReference type="PANTHER" id="PTHR34585:SF22">
    <property type="entry name" value="HELIX-TURN-HELIX DOMAIN-CONTAINING PROTEIN"/>
    <property type="match status" value="1"/>
</dbReference>
<protein>
    <submittedName>
        <fullName evidence="2">Excisionase family DNA binding protein</fullName>
    </submittedName>
</protein>
<dbReference type="InterPro" id="IPR009061">
    <property type="entry name" value="DNA-bd_dom_put_sf"/>
</dbReference>
<dbReference type="RefSeq" id="WP_183309025.1">
    <property type="nucleotide sequence ID" value="NZ_JACIEP010000025.1"/>
</dbReference>
<feature type="domain" description="Helix-turn-helix" evidence="1">
    <location>
        <begin position="52"/>
        <end position="101"/>
    </location>
</feature>
<proteinExistence type="predicted"/>
<evidence type="ECO:0000313" key="3">
    <source>
        <dbReference type="Proteomes" id="UP000555103"/>
    </source>
</evidence>
<organism evidence="2 3">
    <name type="scientific">Dysgonomonas hofstadii</name>
    <dbReference type="NCBI Taxonomy" id="637886"/>
    <lineage>
        <taxon>Bacteria</taxon>
        <taxon>Pseudomonadati</taxon>
        <taxon>Bacteroidota</taxon>
        <taxon>Bacteroidia</taxon>
        <taxon>Bacteroidales</taxon>
        <taxon>Dysgonomonadaceae</taxon>
        <taxon>Dysgonomonas</taxon>
    </lineage>
</organism>
<evidence type="ECO:0000313" key="2">
    <source>
        <dbReference type="EMBL" id="MBB4038223.1"/>
    </source>
</evidence>
<dbReference type="PANTHER" id="PTHR34585">
    <property type="match status" value="1"/>
</dbReference>
<dbReference type="GO" id="GO:0003677">
    <property type="term" value="F:DNA binding"/>
    <property type="evidence" value="ECO:0007669"/>
    <property type="project" value="InterPro"/>
</dbReference>
<name>A0A840D1M4_9BACT</name>
<keyword evidence="3" id="KW-1185">Reference proteome</keyword>
<dbReference type="Pfam" id="PF12728">
    <property type="entry name" value="HTH_17"/>
    <property type="match status" value="1"/>
</dbReference>
<accession>A0A840D1M4</accession>
<dbReference type="InterPro" id="IPR041657">
    <property type="entry name" value="HTH_17"/>
</dbReference>
<dbReference type="NCBIfam" id="TIGR01764">
    <property type="entry name" value="excise"/>
    <property type="match status" value="1"/>
</dbReference>
<comment type="caution">
    <text evidence="2">The sequence shown here is derived from an EMBL/GenBank/DDBJ whole genome shotgun (WGS) entry which is preliminary data.</text>
</comment>
<reference evidence="2 3" key="1">
    <citation type="submission" date="2020-08" db="EMBL/GenBank/DDBJ databases">
        <title>Genomic Encyclopedia of Type Strains, Phase IV (KMG-IV): sequencing the most valuable type-strain genomes for metagenomic binning, comparative biology and taxonomic classification.</title>
        <authorList>
            <person name="Goeker M."/>
        </authorList>
    </citation>
    <scope>NUCLEOTIDE SEQUENCE [LARGE SCALE GENOMIC DNA]</scope>
    <source>
        <strain evidence="2 3">DSM 104969</strain>
    </source>
</reference>
<dbReference type="SUPFAM" id="SSF46955">
    <property type="entry name" value="Putative DNA-binding domain"/>
    <property type="match status" value="1"/>
</dbReference>